<name>A0ABR4G6X5_9EURO</name>
<comment type="caution">
    <text evidence="2">The sequence shown here is derived from an EMBL/GenBank/DDBJ whole genome shotgun (WGS) entry which is preliminary data.</text>
</comment>
<sequence>MSSSNSPDPVFSPEIIKYHRSLLGIDAPSHPNHDPALASIIASSALQHLSKDNTSTQDADTKRDGDRNVAPPLKLQYGLLAGFSESIQSIKARVQEGQEKTTAYKESDPRLFFNITPPSSTFICGSQGSGKSHTLSCMLEACLIPSSKLGRLPNPLTGLVFHYDTFISDVKGQPCEAAFLASNADVSVRVRCAPTNFASITPTYANLNVTIEPLQIDQSHLDTKRMMDLMAVTDDDVPLYMKSVKRILREMRIAQQAKEGSRFDYREFRRRIDGCGFTPGQMGPLSQRLNALESFMPAFQTKFTPWGNKTENGNGTDWKGVRGPLTIVNLSCPCISPATACLLFNICLEIFLQPHANEANDARVGRVVALDEAHKYMTKTPEFAVFTETLLRAVRLQSHLGARISVSTQEPTVSTALLDLCSTTIVHRFTSKGHLAAGQKDHDDFSSSSESPGDKKSMTLFERIVGLRVGEALLFAPSAIVGVRDSNEEGRQSVEYVRLGGRNLKITVRGRLTDDGGKSILSQ</sequence>
<dbReference type="InterPro" id="IPR027417">
    <property type="entry name" value="P-loop_NTPase"/>
</dbReference>
<feature type="region of interest" description="Disordered" evidence="1">
    <location>
        <begin position="50"/>
        <end position="70"/>
    </location>
</feature>
<dbReference type="Proteomes" id="UP001610563">
    <property type="component" value="Unassembled WGS sequence"/>
</dbReference>
<protein>
    <recommendedName>
        <fullName evidence="4">P-loop containing nucleoside triphosphate hydrolase protein</fullName>
    </recommendedName>
</protein>
<organism evidence="2 3">
    <name type="scientific">Aspergillus keveii</name>
    <dbReference type="NCBI Taxonomy" id="714993"/>
    <lineage>
        <taxon>Eukaryota</taxon>
        <taxon>Fungi</taxon>
        <taxon>Dikarya</taxon>
        <taxon>Ascomycota</taxon>
        <taxon>Pezizomycotina</taxon>
        <taxon>Eurotiomycetes</taxon>
        <taxon>Eurotiomycetidae</taxon>
        <taxon>Eurotiales</taxon>
        <taxon>Aspergillaceae</taxon>
        <taxon>Aspergillus</taxon>
        <taxon>Aspergillus subgen. Nidulantes</taxon>
    </lineage>
</organism>
<reference evidence="2 3" key="1">
    <citation type="submission" date="2024-07" db="EMBL/GenBank/DDBJ databases">
        <title>Section-level genome sequencing and comparative genomics of Aspergillus sections Usti and Cavernicolus.</title>
        <authorList>
            <consortium name="Lawrence Berkeley National Laboratory"/>
            <person name="Nybo J.L."/>
            <person name="Vesth T.C."/>
            <person name="Theobald S."/>
            <person name="Frisvad J.C."/>
            <person name="Larsen T.O."/>
            <person name="Kjaerboelling I."/>
            <person name="Rothschild-Mancinelli K."/>
            <person name="Lyhne E.K."/>
            <person name="Kogle M.E."/>
            <person name="Barry K."/>
            <person name="Clum A."/>
            <person name="Na H."/>
            <person name="Ledsgaard L."/>
            <person name="Lin J."/>
            <person name="Lipzen A."/>
            <person name="Kuo A."/>
            <person name="Riley R."/>
            <person name="Mondo S."/>
            <person name="Labutti K."/>
            <person name="Haridas S."/>
            <person name="Pangalinan J."/>
            <person name="Salamov A.A."/>
            <person name="Simmons B.A."/>
            <person name="Magnuson J.K."/>
            <person name="Chen J."/>
            <person name="Drula E."/>
            <person name="Henrissat B."/>
            <person name="Wiebenga A."/>
            <person name="Lubbers R.J."/>
            <person name="Gomes A.C."/>
            <person name="Makela M.R."/>
            <person name="Stajich J."/>
            <person name="Grigoriev I.V."/>
            <person name="Mortensen U.H."/>
            <person name="De Vries R.P."/>
            <person name="Baker S.E."/>
            <person name="Andersen M.R."/>
        </authorList>
    </citation>
    <scope>NUCLEOTIDE SEQUENCE [LARGE SCALE GENOMIC DNA]</scope>
    <source>
        <strain evidence="2 3">CBS 209.92</strain>
    </source>
</reference>
<evidence type="ECO:0000313" key="3">
    <source>
        <dbReference type="Proteomes" id="UP001610563"/>
    </source>
</evidence>
<accession>A0ABR4G6X5</accession>
<dbReference type="EMBL" id="JBFTWV010000041">
    <property type="protein sequence ID" value="KAL2794746.1"/>
    <property type="molecule type" value="Genomic_DNA"/>
</dbReference>
<keyword evidence="3" id="KW-1185">Reference proteome</keyword>
<dbReference type="SUPFAM" id="SSF52540">
    <property type="entry name" value="P-loop containing nucleoside triphosphate hydrolases"/>
    <property type="match status" value="1"/>
</dbReference>
<evidence type="ECO:0000313" key="2">
    <source>
        <dbReference type="EMBL" id="KAL2794746.1"/>
    </source>
</evidence>
<evidence type="ECO:0000256" key="1">
    <source>
        <dbReference type="SAM" id="MobiDB-lite"/>
    </source>
</evidence>
<dbReference type="Gene3D" id="3.40.50.300">
    <property type="entry name" value="P-loop containing nucleotide triphosphate hydrolases"/>
    <property type="match status" value="1"/>
</dbReference>
<gene>
    <name evidence="2" type="ORF">BJX66DRAFT_325104</name>
</gene>
<evidence type="ECO:0008006" key="4">
    <source>
        <dbReference type="Google" id="ProtNLM"/>
    </source>
</evidence>
<proteinExistence type="predicted"/>